<dbReference type="RefSeq" id="WP_070179774.1">
    <property type="nucleotide sequence ID" value="NZ_NFDT01000194.1"/>
</dbReference>
<comment type="caution">
    <text evidence="3">The sequence shown here is derived from an EMBL/GenBank/DDBJ whole genome shotgun (WGS) entry which is preliminary data.</text>
</comment>
<dbReference type="Proteomes" id="UP000194882">
    <property type="component" value="Unassembled WGS sequence"/>
</dbReference>
<dbReference type="Gene3D" id="3.40.50.300">
    <property type="entry name" value="P-loop containing nucleotide triphosphate hydrolases"/>
    <property type="match status" value="2"/>
</dbReference>
<evidence type="ECO:0000313" key="3">
    <source>
        <dbReference type="EMBL" id="OTY87421.1"/>
    </source>
</evidence>
<sequence length="726" mass="83060">MAIIDEQNFIVTEQFGKSGEKGELKVWEAVRQAFSSRECLGYWKYPIFSKSGHGRKEPDILIADRNLGLVVIEVKSIHINQVKKLNGHRWEFENFYTKYGNPYEQAEDQLYALLNNCNAFPEIRNKITGRVLVALPYITEAEWKSKGFDRLPSCPPIIFKDQLGKASLLNKIESTYVTQSGEELIEERWELLLSILSGAPLHIKQERKIIGHEHSRSAVIAALNKSLYEFDLKQERAGKTIPPGAQRIRGIAGSGKTVLLAQKAAHMHLKHPDWDIALVFFTRSLYDSFIAQVDKWLRHFSNGETCYDEIVKRKIKVLHAWGAKDREGFYRFLCRRHGIIPKKPSDLPSGSPSEKFAYACTDLLKNSHIYPVFDAVLIDEAQDLVVGDHAKYNGKQPFYWLAFQSLHPINESAPYDRRLIWAYDESQSLDSLKVPTSKELFGNDKNFSKMVSGLYSGGIKKSEIMQRCYRTPGPILTAAHAIGMGLLRDEGMLRGLTTRKDWEGIGYEVQQGSFRSGEEIVLHRPKKNSPNLIPYQWKGDVLQFQTYDSREAELNALTKSIKENIENDKLNLSRDILIITLGEGKTLQKAVSEHLMKAGINIYIPGALEKNYLFPKWPKENRDKFWEDDAITISQIHRAKGNEAHVIYVVGFDLIASKEDNIQLRNQLFVALTRTRGWATLTGIQSTSPMYDEMRRVIESGNTFKFTFKRPPIHNVNEEEENYITN</sequence>
<feature type="domain" description="UvrD-like helicase C-terminal" evidence="2">
    <location>
        <begin position="631"/>
        <end position="681"/>
    </location>
</feature>
<keyword evidence="3" id="KW-0347">Helicase</keyword>
<dbReference type="Pfam" id="PF08378">
    <property type="entry name" value="NERD"/>
    <property type="match status" value="1"/>
</dbReference>
<keyword evidence="3" id="KW-0067">ATP-binding</keyword>
<gene>
    <name evidence="3" type="ORF">BK754_25320</name>
</gene>
<evidence type="ECO:0000313" key="4">
    <source>
        <dbReference type="Proteomes" id="UP000194882"/>
    </source>
</evidence>
<evidence type="ECO:0000259" key="2">
    <source>
        <dbReference type="Pfam" id="PF13538"/>
    </source>
</evidence>
<dbReference type="AlphaFoldDB" id="A0A9X6FGF4"/>
<keyword evidence="3" id="KW-0547">Nucleotide-binding</keyword>
<dbReference type="InterPro" id="IPR027417">
    <property type="entry name" value="P-loop_NTPase"/>
</dbReference>
<organism evidence="3 4">
    <name type="scientific">Bacillus thuringiensis serovar subtoxicus</name>
    <dbReference type="NCBI Taxonomy" id="475791"/>
    <lineage>
        <taxon>Bacteria</taxon>
        <taxon>Bacillati</taxon>
        <taxon>Bacillota</taxon>
        <taxon>Bacilli</taxon>
        <taxon>Bacillales</taxon>
        <taxon>Bacillaceae</taxon>
        <taxon>Bacillus</taxon>
        <taxon>Bacillus cereus group</taxon>
    </lineage>
</organism>
<proteinExistence type="predicted"/>
<dbReference type="SUPFAM" id="SSF52540">
    <property type="entry name" value="P-loop containing nucleoside triphosphate hydrolases"/>
    <property type="match status" value="1"/>
</dbReference>
<evidence type="ECO:0000259" key="1">
    <source>
        <dbReference type="Pfam" id="PF08378"/>
    </source>
</evidence>
<dbReference type="InterPro" id="IPR027785">
    <property type="entry name" value="UvrD-like_helicase_C"/>
</dbReference>
<dbReference type="GO" id="GO:0004386">
    <property type="term" value="F:helicase activity"/>
    <property type="evidence" value="ECO:0007669"/>
    <property type="project" value="UniProtKB-KW"/>
</dbReference>
<keyword evidence="3" id="KW-0378">Hydrolase</keyword>
<dbReference type="Pfam" id="PF13538">
    <property type="entry name" value="UvrD_C_2"/>
    <property type="match status" value="1"/>
</dbReference>
<protein>
    <submittedName>
        <fullName evidence="3">DNA/RNA helicase</fullName>
    </submittedName>
</protein>
<reference evidence="3 4" key="1">
    <citation type="submission" date="2016-10" db="EMBL/GenBank/DDBJ databases">
        <title>Comparative genomics of Bacillus thuringiensis reveals a path to pathogens against multiple invertebrate hosts.</title>
        <authorList>
            <person name="Zheng J."/>
            <person name="Gao Q."/>
            <person name="Liu H."/>
            <person name="Peng D."/>
            <person name="Ruan L."/>
            <person name="Sun M."/>
        </authorList>
    </citation>
    <scope>NUCLEOTIDE SEQUENCE [LARGE SCALE GENOMIC DNA]</scope>
    <source>
        <strain evidence="3">BGSC 4I4</strain>
    </source>
</reference>
<dbReference type="EMBL" id="NFDT01000194">
    <property type="protein sequence ID" value="OTY87421.1"/>
    <property type="molecule type" value="Genomic_DNA"/>
</dbReference>
<accession>A0A9X6FGF4</accession>
<feature type="domain" description="NERD" evidence="1">
    <location>
        <begin position="18"/>
        <end position="119"/>
    </location>
</feature>
<name>A0A9X6FGF4_BACTU</name>
<dbReference type="InterPro" id="IPR011528">
    <property type="entry name" value="NERD"/>
</dbReference>